<dbReference type="PIRSF" id="PIRSF003230">
    <property type="entry name" value="YbgC"/>
    <property type="match status" value="1"/>
</dbReference>
<keyword evidence="2" id="KW-0378">Hydrolase</keyword>
<dbReference type="AlphaFoldDB" id="A0AAU9D433"/>
<sequence>MFKDLQHNEHRHSFRVSYSDTDKMGFVHHSAYLQYYESARWEAFRDWGLCYREIEECGIWMPVTKAELKYLRPAHYDDWLTVVTRIEKAVGPTVVFAYELYKNETILINEAKVTVAFMNEKNKKPCRPPKMILDHISKER</sequence>
<dbReference type="SUPFAM" id="SSF54637">
    <property type="entry name" value="Thioesterase/thiol ester dehydrase-isomerase"/>
    <property type="match status" value="1"/>
</dbReference>
<dbReference type="GO" id="GO:0047617">
    <property type="term" value="F:fatty acyl-CoA hydrolase activity"/>
    <property type="evidence" value="ECO:0007669"/>
    <property type="project" value="TreeGrafter"/>
</dbReference>
<dbReference type="InterPro" id="IPR050563">
    <property type="entry name" value="4-hydroxybenzoyl-CoA_TE"/>
</dbReference>
<accession>A0AAU9D433</accession>
<dbReference type="NCBIfam" id="TIGR00051">
    <property type="entry name" value="YbgC/FadM family acyl-CoA thioesterase"/>
    <property type="match status" value="1"/>
</dbReference>
<geneLocation type="plasmid" evidence="3 4">
    <name>pFA4</name>
</geneLocation>
<dbReference type="KEGG" id="fax:FUAX_47240"/>
<evidence type="ECO:0000313" key="4">
    <source>
        <dbReference type="Proteomes" id="UP001348817"/>
    </source>
</evidence>
<evidence type="ECO:0000256" key="1">
    <source>
        <dbReference type="ARBA" id="ARBA00005953"/>
    </source>
</evidence>
<dbReference type="PANTHER" id="PTHR31793:SF27">
    <property type="entry name" value="NOVEL THIOESTERASE SUPERFAMILY DOMAIN AND SAPOSIN A-TYPE DOMAIN CONTAINING PROTEIN (0610012H03RIK)"/>
    <property type="match status" value="1"/>
</dbReference>
<comment type="similarity">
    <text evidence="1">Belongs to the 4-hydroxybenzoyl-CoA thioesterase family.</text>
</comment>
<keyword evidence="3" id="KW-0614">Plasmid</keyword>
<dbReference type="CDD" id="cd00586">
    <property type="entry name" value="4HBT"/>
    <property type="match status" value="1"/>
</dbReference>
<evidence type="ECO:0000256" key="2">
    <source>
        <dbReference type="ARBA" id="ARBA00022801"/>
    </source>
</evidence>
<keyword evidence="4" id="KW-1185">Reference proteome</keyword>
<dbReference type="PANTHER" id="PTHR31793">
    <property type="entry name" value="4-HYDROXYBENZOYL-COA THIOESTERASE FAMILY MEMBER"/>
    <property type="match status" value="1"/>
</dbReference>
<protein>
    <submittedName>
        <fullName evidence="3">Thioesterase</fullName>
    </submittedName>
</protein>
<proteinExistence type="inferred from homology"/>
<dbReference type="Pfam" id="PF13279">
    <property type="entry name" value="4HBT_2"/>
    <property type="match status" value="1"/>
</dbReference>
<organism evidence="3 4">
    <name type="scientific">Fulvitalea axinellae</name>
    <dbReference type="NCBI Taxonomy" id="1182444"/>
    <lineage>
        <taxon>Bacteria</taxon>
        <taxon>Pseudomonadati</taxon>
        <taxon>Bacteroidota</taxon>
        <taxon>Cytophagia</taxon>
        <taxon>Cytophagales</taxon>
        <taxon>Persicobacteraceae</taxon>
        <taxon>Fulvitalea</taxon>
    </lineage>
</organism>
<dbReference type="InterPro" id="IPR029069">
    <property type="entry name" value="HotDog_dom_sf"/>
</dbReference>
<dbReference type="RefSeq" id="WP_338395646.1">
    <property type="nucleotide sequence ID" value="NZ_AP025318.1"/>
</dbReference>
<name>A0AAU9D433_9BACT</name>
<dbReference type="InterPro" id="IPR006684">
    <property type="entry name" value="YbgC/YbaW"/>
</dbReference>
<gene>
    <name evidence="3" type="ORF">FUAX_47240</name>
</gene>
<reference evidence="3 4" key="1">
    <citation type="submission" date="2021-12" db="EMBL/GenBank/DDBJ databases">
        <title>Genome sequencing of bacteria with rrn-lacking chromosome and rrn-plasmid.</title>
        <authorList>
            <person name="Anda M."/>
            <person name="Iwasaki W."/>
        </authorList>
    </citation>
    <scope>NUCLEOTIDE SEQUENCE [LARGE SCALE GENOMIC DNA]</scope>
    <source>
        <strain evidence="3 4">DSM 100852</strain>
        <plasmid evidence="3 4">pFA4</plasmid>
    </source>
</reference>
<evidence type="ECO:0000313" key="3">
    <source>
        <dbReference type="EMBL" id="BDD12292.1"/>
    </source>
</evidence>
<dbReference type="Gene3D" id="3.10.129.10">
    <property type="entry name" value="Hotdog Thioesterase"/>
    <property type="match status" value="1"/>
</dbReference>
<dbReference type="Proteomes" id="UP001348817">
    <property type="component" value="Plasmid pFA4"/>
</dbReference>
<dbReference type="EMBL" id="AP025318">
    <property type="protein sequence ID" value="BDD12292.1"/>
    <property type="molecule type" value="Genomic_DNA"/>
</dbReference>